<sequence length="129" mass="15258">MEFPGIISKGYKMPEDDTFFVMEEVGKILGVQLESVKLIEIYYDDSIPWRHYIYRAEILSGNPSKIKYEKIVWKSFESIESGDFNLYGKQVYQKIAECTYCRKLCEKKAELDIFMMNMWLRMPGCSCQM</sequence>
<organism evidence="1 2">
    <name type="scientific">Blautia ammoniilytica</name>
    <dbReference type="NCBI Taxonomy" id="2981782"/>
    <lineage>
        <taxon>Bacteria</taxon>
        <taxon>Bacillati</taxon>
        <taxon>Bacillota</taxon>
        <taxon>Clostridia</taxon>
        <taxon>Lachnospirales</taxon>
        <taxon>Lachnospiraceae</taxon>
        <taxon>Blautia</taxon>
    </lineage>
</organism>
<keyword evidence="2" id="KW-1185">Reference proteome</keyword>
<dbReference type="EMBL" id="JAOQJL010000062">
    <property type="protein sequence ID" value="MCU6767242.1"/>
    <property type="molecule type" value="Genomic_DNA"/>
</dbReference>
<name>A0ABT2TYC3_9FIRM</name>
<comment type="caution">
    <text evidence="1">The sequence shown here is derived from an EMBL/GenBank/DDBJ whole genome shotgun (WGS) entry which is preliminary data.</text>
</comment>
<accession>A0ABT2TYC3</accession>
<dbReference type="RefSeq" id="WP_158422896.1">
    <property type="nucleotide sequence ID" value="NZ_JAOQJL010000062.1"/>
</dbReference>
<dbReference type="Proteomes" id="UP001652409">
    <property type="component" value="Unassembled WGS sequence"/>
</dbReference>
<reference evidence="1 2" key="1">
    <citation type="journal article" date="2021" name="ISME Commun">
        <title>Automated analysis of genomic sequences facilitates high-throughput and comprehensive description of bacteria.</title>
        <authorList>
            <person name="Hitch T.C.A."/>
        </authorList>
    </citation>
    <scope>NUCLEOTIDE SEQUENCE [LARGE SCALE GENOMIC DNA]</scope>
    <source>
        <strain evidence="1 2">Sanger_23</strain>
    </source>
</reference>
<gene>
    <name evidence="1" type="ORF">OCV61_17915</name>
</gene>
<evidence type="ECO:0000313" key="1">
    <source>
        <dbReference type="EMBL" id="MCU6767242.1"/>
    </source>
</evidence>
<protein>
    <recommendedName>
        <fullName evidence="3">NUDIX hydrolase</fullName>
    </recommendedName>
</protein>
<proteinExistence type="predicted"/>
<evidence type="ECO:0008006" key="3">
    <source>
        <dbReference type="Google" id="ProtNLM"/>
    </source>
</evidence>
<evidence type="ECO:0000313" key="2">
    <source>
        <dbReference type="Proteomes" id="UP001652409"/>
    </source>
</evidence>